<dbReference type="InParanoid" id="A0A7L4YQ82"/>
<dbReference type="PANTHER" id="PTHR43689">
    <property type="entry name" value="HYDROLASE"/>
    <property type="match status" value="1"/>
</dbReference>
<gene>
    <name evidence="2" type="ORF">EK0264_14785</name>
</gene>
<dbReference type="RefSeq" id="WP_159546566.1">
    <property type="nucleotide sequence ID" value="NZ_CP047156.1"/>
</dbReference>
<protein>
    <submittedName>
        <fullName evidence="2">Alpha/beta fold hydrolase</fullName>
    </submittedName>
</protein>
<dbReference type="Pfam" id="PF00561">
    <property type="entry name" value="Abhydrolase_1"/>
    <property type="match status" value="1"/>
</dbReference>
<keyword evidence="3" id="KW-1185">Reference proteome</keyword>
<dbReference type="PANTHER" id="PTHR43689:SF8">
    <property type="entry name" value="ALPHA_BETA-HYDROLASES SUPERFAMILY PROTEIN"/>
    <property type="match status" value="1"/>
</dbReference>
<organism evidence="2 3">
    <name type="scientific">Epidermidibacterium keratini</name>
    <dbReference type="NCBI Taxonomy" id="1891644"/>
    <lineage>
        <taxon>Bacteria</taxon>
        <taxon>Bacillati</taxon>
        <taxon>Actinomycetota</taxon>
        <taxon>Actinomycetes</taxon>
        <taxon>Sporichthyales</taxon>
        <taxon>Sporichthyaceae</taxon>
        <taxon>Epidermidibacterium</taxon>
    </lineage>
</organism>
<dbReference type="InterPro" id="IPR000073">
    <property type="entry name" value="AB_hydrolase_1"/>
</dbReference>
<dbReference type="InterPro" id="IPR029058">
    <property type="entry name" value="AB_hydrolase_fold"/>
</dbReference>
<dbReference type="EMBL" id="CP047156">
    <property type="protein sequence ID" value="QHC01431.1"/>
    <property type="molecule type" value="Genomic_DNA"/>
</dbReference>
<dbReference type="Proteomes" id="UP000463857">
    <property type="component" value="Chromosome"/>
</dbReference>
<dbReference type="OrthoDB" id="5422338at2"/>
<dbReference type="SUPFAM" id="SSF53474">
    <property type="entry name" value="alpha/beta-Hydrolases"/>
    <property type="match status" value="1"/>
</dbReference>
<dbReference type="Gene3D" id="3.40.50.1820">
    <property type="entry name" value="alpha/beta hydrolase"/>
    <property type="match status" value="1"/>
</dbReference>
<evidence type="ECO:0000259" key="1">
    <source>
        <dbReference type="Pfam" id="PF00561"/>
    </source>
</evidence>
<dbReference type="GO" id="GO:0016787">
    <property type="term" value="F:hydrolase activity"/>
    <property type="evidence" value="ECO:0007669"/>
    <property type="project" value="UniProtKB-KW"/>
</dbReference>
<name>A0A7L4YQ82_9ACTN</name>
<sequence>MSAVNKGVLGALGGIGAAVALNTARVVAEHAAIRRVRNTSPVLDDDVPLGELEADRHYTVTADDGTPLHVEEIGPTDAPIVVIFAHGYTNNLRAWHFQALGLSQVDDPRMRLVFYDQRSHGRSGRSRRGDATIDQLGSDLEQVVAAATKNEPVVLVGHSMGGMTIMALAERRPDLFSDQVIGVAFLSTSAGDLRSALQAVMPSSIMQRSLPYLVRSAQFAPRSVERGRRLLGNAVWLAVRRLSFGRRQTSAVLSDFVDQMIGATPVEVVADFYPTLASHDRSGALPTLAETEVLIIVGDADRMTPVEHSEAIAAALPESDLFVIHDAGHMAMLEEPELTNAQLIAFIRRALKRAERAGKRKSA</sequence>
<evidence type="ECO:0000313" key="2">
    <source>
        <dbReference type="EMBL" id="QHC01431.1"/>
    </source>
</evidence>
<evidence type="ECO:0000313" key="3">
    <source>
        <dbReference type="Proteomes" id="UP000463857"/>
    </source>
</evidence>
<feature type="domain" description="AB hydrolase-1" evidence="1">
    <location>
        <begin position="81"/>
        <end position="336"/>
    </location>
</feature>
<proteinExistence type="predicted"/>
<dbReference type="KEGG" id="eke:EK0264_14785"/>
<accession>A0A7L4YQ82</accession>
<reference evidence="2 3" key="1">
    <citation type="journal article" date="2018" name="Int. J. Syst. Evol. Microbiol.">
        <title>Epidermidibacterium keratini gen. nov., sp. nov., a member of the family Sporichthyaceae, isolated from keratin epidermis.</title>
        <authorList>
            <person name="Lee D.G."/>
            <person name="Trujillo M.E."/>
            <person name="Kang S."/>
            <person name="Nam J.J."/>
            <person name="Kim Y.J."/>
        </authorList>
    </citation>
    <scope>NUCLEOTIDE SEQUENCE [LARGE SCALE GENOMIC DNA]</scope>
    <source>
        <strain evidence="2 3">EPI-7</strain>
    </source>
</reference>
<dbReference type="AlphaFoldDB" id="A0A7L4YQ82"/>
<keyword evidence="2" id="KW-0378">Hydrolase</keyword>